<reference evidence="4" key="1">
    <citation type="journal article" date="2019" name="Int. J. Syst. Evol. Microbiol.">
        <title>The Global Catalogue of Microorganisms (GCM) 10K type strain sequencing project: providing services to taxonomists for standard genome sequencing and annotation.</title>
        <authorList>
            <consortium name="The Broad Institute Genomics Platform"/>
            <consortium name="The Broad Institute Genome Sequencing Center for Infectious Disease"/>
            <person name="Wu L."/>
            <person name="Ma J."/>
        </authorList>
    </citation>
    <scope>NUCLEOTIDE SEQUENCE [LARGE SCALE GENOMIC DNA]</scope>
    <source>
        <strain evidence="4">CCUG 30340</strain>
    </source>
</reference>
<keyword evidence="2" id="KW-0732">Signal</keyword>
<feature type="region of interest" description="Disordered" evidence="1">
    <location>
        <begin position="125"/>
        <end position="148"/>
    </location>
</feature>
<dbReference type="EMBL" id="JBHSHD010000003">
    <property type="protein sequence ID" value="MFC4819192.1"/>
    <property type="molecule type" value="Genomic_DNA"/>
</dbReference>
<comment type="caution">
    <text evidence="3">The sequence shown here is derived from an EMBL/GenBank/DDBJ whole genome shotgun (WGS) entry which is preliminary data.</text>
</comment>
<accession>A0ABV9QUT0</accession>
<keyword evidence="4" id="KW-1185">Reference proteome</keyword>
<proteinExistence type="predicted"/>
<dbReference type="InterPro" id="IPR045500">
    <property type="entry name" value="DUF6491"/>
</dbReference>
<organism evidence="3 4">
    <name type="scientific">Dokdonella ginsengisoli</name>
    <dbReference type="NCBI Taxonomy" id="363846"/>
    <lineage>
        <taxon>Bacteria</taxon>
        <taxon>Pseudomonadati</taxon>
        <taxon>Pseudomonadota</taxon>
        <taxon>Gammaproteobacteria</taxon>
        <taxon>Lysobacterales</taxon>
        <taxon>Rhodanobacteraceae</taxon>
        <taxon>Dokdonella</taxon>
    </lineage>
</organism>
<dbReference type="Proteomes" id="UP001595886">
    <property type="component" value="Unassembled WGS sequence"/>
</dbReference>
<sequence>MKRPIAGLLCGALLLAGGARADTPETQARNLERFTPYLQEPVEQFKFWWMYKWQLVGPDKVVVWTTPNDAYLLTVETPCTQLQWSGNLAVTSQASHTVMRRMDAVLADDDRCRIAEIRPVDYRRMESARRGGDRGSAGESGDAADAKR</sequence>
<protein>
    <submittedName>
        <fullName evidence="3">DUF6491 family protein</fullName>
    </submittedName>
</protein>
<evidence type="ECO:0000313" key="3">
    <source>
        <dbReference type="EMBL" id="MFC4819192.1"/>
    </source>
</evidence>
<gene>
    <name evidence="3" type="ORF">ACFO6Q_02580</name>
</gene>
<evidence type="ECO:0000313" key="4">
    <source>
        <dbReference type="Proteomes" id="UP001595886"/>
    </source>
</evidence>
<dbReference type="Pfam" id="PF20101">
    <property type="entry name" value="DUF6491"/>
    <property type="match status" value="1"/>
</dbReference>
<dbReference type="RefSeq" id="WP_380018941.1">
    <property type="nucleotide sequence ID" value="NZ_JBHSHD010000003.1"/>
</dbReference>
<evidence type="ECO:0000256" key="1">
    <source>
        <dbReference type="SAM" id="MobiDB-lite"/>
    </source>
</evidence>
<feature type="signal peptide" evidence="2">
    <location>
        <begin position="1"/>
        <end position="21"/>
    </location>
</feature>
<feature type="compositionally biased region" description="Low complexity" evidence="1">
    <location>
        <begin position="137"/>
        <end position="148"/>
    </location>
</feature>
<feature type="chain" id="PRO_5045692204" evidence="2">
    <location>
        <begin position="22"/>
        <end position="148"/>
    </location>
</feature>
<evidence type="ECO:0000256" key="2">
    <source>
        <dbReference type="SAM" id="SignalP"/>
    </source>
</evidence>
<name>A0ABV9QUT0_9GAMM</name>